<sequence>MSSDSGDDTDSFGPSSSDGELFTISPAAMAAQPSLKALLSYRTAHRPSIRPTQQENHGQASSSSAQLGQLPPPRSGQSLRSSSSARLGHLPSLRSEQSLRSKQVSFERTTTESHATESTQRGPVLPHRTSLASRWNAPPSLRASAFYSAAPPTPTGPLPPPRPTPAATLLEPSSSSLTATTTTRTSPALRMSAAVLLEPSSPTPKIANPTPPRTPAKRRRVDHLEVESARNEAKSRNPGSLGVTQLASRDLVLDQVVSLNALINFDVTGIQADSGGFALKWSCRSCNVPLSQRSGTSKVSLFIEEFNADDGKSSFLAVFAIWIDAAFHLFHACLARLSIDLDSTFDVAGVLTRLGIEDRWSGWIVARPGDIADDV</sequence>
<evidence type="ECO:0000313" key="3">
    <source>
        <dbReference type="Proteomes" id="UP000077521"/>
    </source>
</evidence>
<feature type="region of interest" description="Disordered" evidence="1">
    <location>
        <begin position="39"/>
        <end position="131"/>
    </location>
</feature>
<protein>
    <submittedName>
        <fullName evidence="2">Uncharacterized protein</fullName>
    </submittedName>
</protein>
<comment type="caution">
    <text evidence="2">The sequence shown here is derived from an EMBL/GenBank/DDBJ whole genome shotgun (WGS) entry which is preliminary data.</text>
</comment>
<feature type="compositionally biased region" description="Pro residues" evidence="1">
    <location>
        <begin position="151"/>
        <end position="164"/>
    </location>
</feature>
<reference evidence="2" key="1">
    <citation type="submission" date="2016-04" db="EMBL/GenBank/DDBJ databases">
        <authorList>
            <person name="Nguyen H.D."/>
            <person name="Samba Siva P."/>
            <person name="Cullis J."/>
            <person name="Levesque C.A."/>
            <person name="Hambleton S."/>
        </authorList>
    </citation>
    <scope>NUCLEOTIDE SEQUENCE</scope>
    <source>
        <strain evidence="2">DAOMC 236416</strain>
    </source>
</reference>
<proteinExistence type="predicted"/>
<accession>A0A8T8SMT2</accession>
<evidence type="ECO:0000313" key="2">
    <source>
        <dbReference type="EMBL" id="KAE8244220.1"/>
    </source>
</evidence>
<dbReference type="Proteomes" id="UP000077521">
    <property type="component" value="Unassembled WGS sequence"/>
</dbReference>
<feature type="compositionally biased region" description="Acidic residues" evidence="1">
    <location>
        <begin position="1"/>
        <end position="10"/>
    </location>
</feature>
<reference evidence="2" key="2">
    <citation type="journal article" date="2019" name="IMA Fungus">
        <title>Genome sequencing and comparison of five Tilletia species to identify candidate genes for the detection of regulated species infecting wheat.</title>
        <authorList>
            <person name="Nguyen H.D.T."/>
            <person name="Sultana T."/>
            <person name="Kesanakurti P."/>
            <person name="Hambleton S."/>
        </authorList>
    </citation>
    <scope>NUCLEOTIDE SEQUENCE</scope>
    <source>
        <strain evidence="2">DAOMC 236416</strain>
    </source>
</reference>
<feature type="compositionally biased region" description="Low complexity" evidence="1">
    <location>
        <begin position="58"/>
        <end position="87"/>
    </location>
</feature>
<organism evidence="2 3">
    <name type="scientific">Tilletia indica</name>
    <dbReference type="NCBI Taxonomy" id="43049"/>
    <lineage>
        <taxon>Eukaryota</taxon>
        <taxon>Fungi</taxon>
        <taxon>Dikarya</taxon>
        <taxon>Basidiomycota</taxon>
        <taxon>Ustilaginomycotina</taxon>
        <taxon>Exobasidiomycetes</taxon>
        <taxon>Tilletiales</taxon>
        <taxon>Tilletiaceae</taxon>
        <taxon>Tilletia</taxon>
    </lineage>
</organism>
<feature type="region of interest" description="Disordered" evidence="1">
    <location>
        <begin position="1"/>
        <end position="25"/>
    </location>
</feature>
<feature type="compositionally biased region" description="Polar residues" evidence="1">
    <location>
        <begin position="94"/>
        <end position="108"/>
    </location>
</feature>
<gene>
    <name evidence="2" type="ORF">A4X13_0g6753</name>
</gene>
<evidence type="ECO:0000256" key="1">
    <source>
        <dbReference type="SAM" id="MobiDB-lite"/>
    </source>
</evidence>
<dbReference type="EMBL" id="LWDF02000693">
    <property type="protein sequence ID" value="KAE8244220.1"/>
    <property type="molecule type" value="Genomic_DNA"/>
</dbReference>
<keyword evidence="3" id="KW-1185">Reference proteome</keyword>
<name>A0A8T8SMT2_9BASI</name>
<feature type="compositionally biased region" description="Basic and acidic residues" evidence="1">
    <location>
        <begin position="222"/>
        <end position="235"/>
    </location>
</feature>
<feature type="region of interest" description="Disordered" evidence="1">
    <location>
        <begin position="146"/>
        <end position="241"/>
    </location>
</feature>
<dbReference type="AlphaFoldDB" id="A0A8T8SMT2"/>
<feature type="compositionally biased region" description="Low complexity" evidence="1">
    <location>
        <begin position="165"/>
        <end position="189"/>
    </location>
</feature>